<proteinExistence type="predicted"/>
<reference evidence="1" key="1">
    <citation type="journal article" date="2014" name="Front. Microbiol.">
        <title>High frequency of phylogenetically diverse reductive dehalogenase-homologous genes in deep subseafloor sedimentary metagenomes.</title>
        <authorList>
            <person name="Kawai M."/>
            <person name="Futagami T."/>
            <person name="Toyoda A."/>
            <person name="Takaki Y."/>
            <person name="Nishi S."/>
            <person name="Hori S."/>
            <person name="Arai W."/>
            <person name="Tsubouchi T."/>
            <person name="Morono Y."/>
            <person name="Uchiyama I."/>
            <person name="Ito T."/>
            <person name="Fujiyama A."/>
            <person name="Inagaki F."/>
            <person name="Takami H."/>
        </authorList>
    </citation>
    <scope>NUCLEOTIDE SEQUENCE</scope>
    <source>
        <strain evidence="1">Expedition CK06-06</strain>
    </source>
</reference>
<accession>X1MUV0</accession>
<organism evidence="1">
    <name type="scientific">marine sediment metagenome</name>
    <dbReference type="NCBI Taxonomy" id="412755"/>
    <lineage>
        <taxon>unclassified sequences</taxon>
        <taxon>metagenomes</taxon>
        <taxon>ecological metagenomes</taxon>
    </lineage>
</organism>
<dbReference type="EMBL" id="BARV01005021">
    <property type="protein sequence ID" value="GAI10159.1"/>
    <property type="molecule type" value="Genomic_DNA"/>
</dbReference>
<comment type="caution">
    <text evidence="1">The sequence shown here is derived from an EMBL/GenBank/DDBJ whole genome shotgun (WGS) entry which is preliminary data.</text>
</comment>
<evidence type="ECO:0000313" key="1">
    <source>
        <dbReference type="EMBL" id="GAI10159.1"/>
    </source>
</evidence>
<name>X1MUV0_9ZZZZ</name>
<feature type="non-terminal residue" evidence="1">
    <location>
        <position position="1"/>
    </location>
</feature>
<gene>
    <name evidence="1" type="ORF">S06H3_10707</name>
</gene>
<evidence type="ECO:0008006" key="2">
    <source>
        <dbReference type="Google" id="ProtNLM"/>
    </source>
</evidence>
<sequence>FYKWDKKRKTIDLMTFSIQDWLAGRRAAPDDITGKKAFDDLATISSKFNIQLEILKSVKVIFESSLFNIKQLLQADLLDSEIDSSKELLKNGYLRASGVIVGVVLEAHLLQVCNSHNISINKKNPTINDFNEILKQNDVIDVPNWRFIQRLGDLRNLCSHKREREPLMEEVEELINGVDKITKTLY</sequence>
<dbReference type="AlphaFoldDB" id="X1MUV0"/>
<protein>
    <recommendedName>
        <fullName evidence="2">DUF4145 domain-containing protein</fullName>
    </recommendedName>
</protein>